<gene>
    <name evidence="4" type="ORF">R5R35_002317</name>
</gene>
<dbReference type="SUPFAM" id="SSF56436">
    <property type="entry name" value="C-type lectin-like"/>
    <property type="match status" value="3"/>
</dbReference>
<accession>A0AAN9ZC00</accession>
<feature type="domain" description="C-type lectin" evidence="3">
    <location>
        <begin position="319"/>
        <end position="429"/>
    </location>
</feature>
<dbReference type="InterPro" id="IPR001304">
    <property type="entry name" value="C-type_lectin-like"/>
</dbReference>
<dbReference type="EMBL" id="JAZDUA010000073">
    <property type="protein sequence ID" value="KAK7869549.1"/>
    <property type="molecule type" value="Genomic_DNA"/>
</dbReference>
<keyword evidence="5" id="KW-1185">Reference proteome</keyword>
<dbReference type="AlphaFoldDB" id="A0AAN9ZC00"/>
<dbReference type="Pfam" id="PF00059">
    <property type="entry name" value="Lectin_C"/>
    <property type="match status" value="3"/>
</dbReference>
<dbReference type="InterPro" id="IPR051663">
    <property type="entry name" value="CLec_Tetranectin-domain"/>
</dbReference>
<evidence type="ECO:0000259" key="3">
    <source>
        <dbReference type="PROSITE" id="PS50041"/>
    </source>
</evidence>
<dbReference type="Proteomes" id="UP001378592">
    <property type="component" value="Unassembled WGS sequence"/>
</dbReference>
<dbReference type="SMART" id="SM00034">
    <property type="entry name" value="CLECT"/>
    <property type="match status" value="3"/>
</dbReference>
<dbReference type="InterPro" id="IPR016187">
    <property type="entry name" value="CTDL_fold"/>
</dbReference>
<protein>
    <recommendedName>
        <fullName evidence="3">C-type lectin domain-containing protein</fullName>
    </recommendedName>
</protein>
<reference evidence="4 5" key="1">
    <citation type="submission" date="2024-03" db="EMBL/GenBank/DDBJ databases">
        <title>The genome assembly and annotation of the cricket Gryllus longicercus Weissman &amp; Gray.</title>
        <authorList>
            <person name="Szrajer S."/>
            <person name="Gray D."/>
            <person name="Ylla G."/>
        </authorList>
    </citation>
    <scope>NUCLEOTIDE SEQUENCE [LARGE SCALE GENOMIC DNA]</scope>
    <source>
        <strain evidence="4">DAG 2021-001</strain>
        <tissue evidence="4">Whole body minus gut</tissue>
    </source>
</reference>
<proteinExistence type="predicted"/>
<dbReference type="Gene3D" id="3.10.100.10">
    <property type="entry name" value="Mannose-Binding Protein A, subunit A"/>
    <property type="match status" value="3"/>
</dbReference>
<evidence type="ECO:0000256" key="2">
    <source>
        <dbReference type="SAM" id="MobiDB-lite"/>
    </source>
</evidence>
<keyword evidence="1" id="KW-0430">Lectin</keyword>
<name>A0AAN9ZC00_9ORTH</name>
<feature type="region of interest" description="Disordered" evidence="2">
    <location>
        <begin position="1"/>
        <end position="21"/>
    </location>
</feature>
<comment type="caution">
    <text evidence="4">The sequence shown here is derived from an EMBL/GenBank/DDBJ whole genome shotgun (WGS) entry which is preliminary data.</text>
</comment>
<dbReference type="CDD" id="cd00037">
    <property type="entry name" value="CLECT"/>
    <property type="match status" value="3"/>
</dbReference>
<dbReference type="GO" id="GO:0030246">
    <property type="term" value="F:carbohydrate binding"/>
    <property type="evidence" value="ECO:0007669"/>
    <property type="project" value="UniProtKB-KW"/>
</dbReference>
<feature type="domain" description="C-type lectin" evidence="3">
    <location>
        <begin position="49"/>
        <end position="162"/>
    </location>
</feature>
<feature type="domain" description="C-type lectin" evidence="3">
    <location>
        <begin position="179"/>
        <end position="296"/>
    </location>
</feature>
<dbReference type="PROSITE" id="PS50041">
    <property type="entry name" value="C_TYPE_LECTIN_2"/>
    <property type="match status" value="3"/>
</dbReference>
<dbReference type="InterPro" id="IPR016186">
    <property type="entry name" value="C-type_lectin-like/link_sf"/>
</dbReference>
<sequence length="432" mass="46663">MNSSSAGELNESLHGPTTAEPLMSTDIFTVKNNSQEPAAASAGGASSGFRFHAEALPWLGAVRACWRQGGRLAAPHSPREARALGQLLRAAAPLTPALHVGVSDLDRGRWATLQGKSPSAAGYDVWLGNHSSVAGRPSCAALVPNGLYIRSSCGALRPFACEMPVLADGYDQLPGLGQYRLHPDPLPWLDALGVCRGEGATLVAPASPLEAGFLAGAYIFNSPHAHVREHGVFVGIADYANENDWQTVAGRRSQDYYNSWSSEEDHDGQGGNCAVLKSTGRYEPHPCEEPAAFCCKQTRFPGNAESVSGYQTIAGVGTYRLHTSRATWFEAFLECHKENATLAAPHTLRAAQELTAWIRGALGGDPYFHVGYHDIDGDGTFETISEHTDITFNEWWSGYPQRNGDHCVSMSSEVFFNYPCNTLQAYFCEKIN</sequence>
<organism evidence="4 5">
    <name type="scientific">Gryllus longicercus</name>
    <dbReference type="NCBI Taxonomy" id="2509291"/>
    <lineage>
        <taxon>Eukaryota</taxon>
        <taxon>Metazoa</taxon>
        <taxon>Ecdysozoa</taxon>
        <taxon>Arthropoda</taxon>
        <taxon>Hexapoda</taxon>
        <taxon>Insecta</taxon>
        <taxon>Pterygota</taxon>
        <taxon>Neoptera</taxon>
        <taxon>Polyneoptera</taxon>
        <taxon>Orthoptera</taxon>
        <taxon>Ensifera</taxon>
        <taxon>Gryllidea</taxon>
        <taxon>Grylloidea</taxon>
        <taxon>Gryllidae</taxon>
        <taxon>Gryllinae</taxon>
        <taxon>Gryllus</taxon>
    </lineage>
</organism>
<dbReference type="PANTHER" id="PTHR22799:SF6">
    <property type="entry name" value="C-TYPE LECTIN DOMAIN FAMILY 4 MEMBER M-LIKE"/>
    <property type="match status" value="1"/>
</dbReference>
<evidence type="ECO:0000313" key="4">
    <source>
        <dbReference type="EMBL" id="KAK7869549.1"/>
    </source>
</evidence>
<evidence type="ECO:0000256" key="1">
    <source>
        <dbReference type="ARBA" id="ARBA00022734"/>
    </source>
</evidence>
<evidence type="ECO:0000313" key="5">
    <source>
        <dbReference type="Proteomes" id="UP001378592"/>
    </source>
</evidence>
<dbReference type="PANTHER" id="PTHR22799">
    <property type="entry name" value="TETRANECTIN-RELATED"/>
    <property type="match status" value="1"/>
</dbReference>